<sequence length="71" mass="7904">MASTCDGFLPDRDFLDLRSTNCRQKSRRAVPGSDAPDKAVPGDRNSRHEPFCFAIYAANGKIPSEMSSRRE</sequence>
<organism evidence="2 3">
    <name type="scientific">Platanthera guangdongensis</name>
    <dbReference type="NCBI Taxonomy" id="2320717"/>
    <lineage>
        <taxon>Eukaryota</taxon>
        <taxon>Viridiplantae</taxon>
        <taxon>Streptophyta</taxon>
        <taxon>Embryophyta</taxon>
        <taxon>Tracheophyta</taxon>
        <taxon>Spermatophyta</taxon>
        <taxon>Magnoliopsida</taxon>
        <taxon>Liliopsida</taxon>
        <taxon>Asparagales</taxon>
        <taxon>Orchidaceae</taxon>
        <taxon>Orchidoideae</taxon>
        <taxon>Orchideae</taxon>
        <taxon>Orchidinae</taxon>
        <taxon>Platanthera</taxon>
    </lineage>
</organism>
<reference evidence="2 3" key="1">
    <citation type="journal article" date="2022" name="Nat. Plants">
        <title>Genomes of leafy and leafless Platanthera orchids illuminate the evolution of mycoheterotrophy.</title>
        <authorList>
            <person name="Li M.H."/>
            <person name="Liu K.W."/>
            <person name="Li Z."/>
            <person name="Lu H.C."/>
            <person name="Ye Q.L."/>
            <person name="Zhang D."/>
            <person name="Wang J.Y."/>
            <person name="Li Y.F."/>
            <person name="Zhong Z.M."/>
            <person name="Liu X."/>
            <person name="Yu X."/>
            <person name="Liu D.K."/>
            <person name="Tu X.D."/>
            <person name="Liu B."/>
            <person name="Hao Y."/>
            <person name="Liao X.Y."/>
            <person name="Jiang Y.T."/>
            <person name="Sun W.H."/>
            <person name="Chen J."/>
            <person name="Chen Y.Q."/>
            <person name="Ai Y."/>
            <person name="Zhai J.W."/>
            <person name="Wu S.S."/>
            <person name="Zhou Z."/>
            <person name="Hsiao Y.Y."/>
            <person name="Wu W.L."/>
            <person name="Chen Y.Y."/>
            <person name="Lin Y.F."/>
            <person name="Hsu J.L."/>
            <person name="Li C.Y."/>
            <person name="Wang Z.W."/>
            <person name="Zhao X."/>
            <person name="Zhong W.Y."/>
            <person name="Ma X.K."/>
            <person name="Ma L."/>
            <person name="Huang J."/>
            <person name="Chen G.Z."/>
            <person name="Huang M.Z."/>
            <person name="Huang L."/>
            <person name="Peng D.H."/>
            <person name="Luo Y.B."/>
            <person name="Zou S.Q."/>
            <person name="Chen S.P."/>
            <person name="Lan S."/>
            <person name="Tsai W.C."/>
            <person name="Van de Peer Y."/>
            <person name="Liu Z.J."/>
        </authorList>
    </citation>
    <scope>NUCLEOTIDE SEQUENCE [LARGE SCALE GENOMIC DNA]</scope>
    <source>
        <strain evidence="2">Lor288</strain>
    </source>
</reference>
<feature type="compositionally biased region" description="Basic and acidic residues" evidence="1">
    <location>
        <begin position="35"/>
        <end position="47"/>
    </location>
</feature>
<evidence type="ECO:0000313" key="3">
    <source>
        <dbReference type="Proteomes" id="UP001412067"/>
    </source>
</evidence>
<comment type="caution">
    <text evidence="2">The sequence shown here is derived from an EMBL/GenBank/DDBJ whole genome shotgun (WGS) entry which is preliminary data.</text>
</comment>
<keyword evidence="3" id="KW-1185">Reference proteome</keyword>
<feature type="region of interest" description="Disordered" evidence="1">
    <location>
        <begin position="25"/>
        <end position="47"/>
    </location>
</feature>
<protein>
    <submittedName>
        <fullName evidence="2">Uncharacterized protein</fullName>
    </submittedName>
</protein>
<dbReference type="Proteomes" id="UP001412067">
    <property type="component" value="Unassembled WGS sequence"/>
</dbReference>
<accession>A0ABR2N2D2</accession>
<evidence type="ECO:0000256" key="1">
    <source>
        <dbReference type="SAM" id="MobiDB-lite"/>
    </source>
</evidence>
<dbReference type="EMBL" id="JBBWWR010000001">
    <property type="protein sequence ID" value="KAK8970677.1"/>
    <property type="molecule type" value="Genomic_DNA"/>
</dbReference>
<evidence type="ECO:0000313" key="2">
    <source>
        <dbReference type="EMBL" id="KAK8970677.1"/>
    </source>
</evidence>
<gene>
    <name evidence="2" type="ORF">KSP40_PGU020401</name>
</gene>
<name>A0ABR2N2D2_9ASPA</name>
<proteinExistence type="predicted"/>